<sequence length="55" mass="6557">MTFKEAVSYGYLRRRGNYKGAPWVCNGRQFDTWKEALAEANEMLKRDWEQQKNGQ</sequence>
<protein>
    <submittedName>
        <fullName evidence="1">Uncharacterized protein</fullName>
    </submittedName>
</protein>
<reference evidence="1 2" key="1">
    <citation type="submission" date="2017-10" db="EMBL/GenBank/DDBJ databases">
        <title>Characteristics and comparative genomic analysis of a novel Escherichia coli phage VB_EcoS-Golestan.</title>
        <authorList>
            <person name="Yazdi M."/>
            <person name="Bouzari M."/>
            <person name="Ghaemi E.A."/>
        </authorList>
    </citation>
    <scope>NUCLEOTIDE SEQUENCE [LARGE SCALE GENOMIC DNA]</scope>
</reference>
<proteinExistence type="predicted"/>
<dbReference type="EMBL" id="MG099933">
    <property type="protein sequence ID" value="ATS93283.1"/>
    <property type="molecule type" value="Genomic_DNA"/>
</dbReference>
<keyword evidence="2" id="KW-1185">Reference proteome</keyword>
<name>A0A2D2W4X4_9CAUD</name>
<accession>A0A2D2W4X4</accession>
<gene>
    <name evidence="1" type="ORF">E1_59</name>
</gene>
<evidence type="ECO:0000313" key="1">
    <source>
        <dbReference type="EMBL" id="ATS93283.1"/>
    </source>
</evidence>
<dbReference type="Proteomes" id="UP000240477">
    <property type="component" value="Segment"/>
</dbReference>
<evidence type="ECO:0000313" key="2">
    <source>
        <dbReference type="Proteomes" id="UP000240477"/>
    </source>
</evidence>
<organism evidence="1 2">
    <name type="scientific">Escherichia phage VB_EcoS-Golestan</name>
    <dbReference type="NCBI Taxonomy" id="2047801"/>
    <lineage>
        <taxon>Viruses</taxon>
        <taxon>Duplodnaviria</taxon>
        <taxon>Heunggongvirae</taxon>
        <taxon>Uroviricota</taxon>
        <taxon>Caudoviricetes</taxon>
        <taxon>Sarkviridae</taxon>
        <taxon>Guernseyvirinae</taxon>
        <taxon>Kagunavirus</taxon>
        <taxon>Kagunavirus golestan</taxon>
    </lineage>
</organism>